<reference evidence="1 2" key="2">
    <citation type="journal article" date="2014" name="J. Gen. Appl. Microbiol.">
        <title>The early diverging ascomycetous budding yeast Saitoella complicata has three histone deacetylases belonging to the Clr6, Hos2, and Rpd3 lineages.</title>
        <authorList>
            <person name="Nishida H."/>
            <person name="Matsumoto T."/>
            <person name="Kondo S."/>
            <person name="Hamamoto M."/>
            <person name="Yoshikawa H."/>
        </authorList>
    </citation>
    <scope>NUCLEOTIDE SEQUENCE [LARGE SCALE GENOMIC DNA]</scope>
    <source>
        <strain evidence="1 2">NRRL Y-17804</strain>
    </source>
</reference>
<evidence type="ECO:0000313" key="2">
    <source>
        <dbReference type="Proteomes" id="UP000033140"/>
    </source>
</evidence>
<organism evidence="1 2">
    <name type="scientific">Saitoella complicata (strain BCRC 22490 / CBS 7301 / JCM 7358 / NBRC 10748 / NRRL Y-17804)</name>
    <dbReference type="NCBI Taxonomy" id="698492"/>
    <lineage>
        <taxon>Eukaryota</taxon>
        <taxon>Fungi</taxon>
        <taxon>Dikarya</taxon>
        <taxon>Ascomycota</taxon>
        <taxon>Taphrinomycotina</taxon>
        <taxon>Taphrinomycotina incertae sedis</taxon>
        <taxon>Saitoella</taxon>
    </lineage>
</organism>
<keyword evidence="2" id="KW-1185">Reference proteome</keyword>
<evidence type="ECO:0000313" key="1">
    <source>
        <dbReference type="EMBL" id="GAO46526.1"/>
    </source>
</evidence>
<proteinExistence type="predicted"/>
<dbReference type="Proteomes" id="UP000033140">
    <property type="component" value="Unassembled WGS sequence"/>
</dbReference>
<reference evidence="1 2" key="3">
    <citation type="journal article" date="2015" name="Genome Announc.">
        <title>Draft Genome Sequence of the Archiascomycetous Yeast Saitoella complicata.</title>
        <authorList>
            <person name="Yamauchi K."/>
            <person name="Kondo S."/>
            <person name="Hamamoto M."/>
            <person name="Takahashi Y."/>
            <person name="Ogura Y."/>
            <person name="Hayashi T."/>
            <person name="Nishida H."/>
        </authorList>
    </citation>
    <scope>NUCLEOTIDE SEQUENCE [LARGE SCALE GENOMIC DNA]</scope>
    <source>
        <strain evidence="1 2">NRRL Y-17804</strain>
    </source>
</reference>
<accession>A0A0E9NA00</accession>
<dbReference type="EMBL" id="BACD03000004">
    <property type="protein sequence ID" value="GAO46526.1"/>
    <property type="molecule type" value="Genomic_DNA"/>
</dbReference>
<gene>
    <name evidence="1" type="ORF">G7K_0756-t1</name>
</gene>
<sequence length="91" mass="10171">MNEGLQLTYTQEQISNSSWSGRSKGQACSRASACGKSRMLFKTGLVGSYDGPYITERDRPWFLSSPITCKNYGGYGDVLPLTEDQAYFYHP</sequence>
<protein>
    <submittedName>
        <fullName evidence="1">Uncharacterized protein</fullName>
    </submittedName>
</protein>
<comment type="caution">
    <text evidence="1">The sequence shown here is derived from an EMBL/GenBank/DDBJ whole genome shotgun (WGS) entry which is preliminary data.</text>
</comment>
<reference evidence="1 2" key="1">
    <citation type="journal article" date="2011" name="J. Gen. Appl. Microbiol.">
        <title>Draft genome sequencing of the enigmatic yeast Saitoella complicata.</title>
        <authorList>
            <person name="Nishida H."/>
            <person name="Hamamoto M."/>
            <person name="Sugiyama J."/>
        </authorList>
    </citation>
    <scope>NUCLEOTIDE SEQUENCE [LARGE SCALE GENOMIC DNA]</scope>
    <source>
        <strain evidence="1 2">NRRL Y-17804</strain>
    </source>
</reference>
<dbReference type="AlphaFoldDB" id="A0A0E9NA00"/>
<name>A0A0E9NA00_SAICN</name>